<feature type="transmembrane region" description="Helical" evidence="1">
    <location>
        <begin position="84"/>
        <end position="104"/>
    </location>
</feature>
<sequence length="139" mass="13897">MEPGLLALLGLIGALVGYRLLDRRLDERPSGLLTLVVAVGGGALLAVVGPEPLDAEVLVPLAMLALFGAAQVVGSYVSVSTRAFGALALVVAAGMAALGLTPFVGAGGRSLAGAVMVGMLGALCLFRPEAVERVTETAE</sequence>
<keyword evidence="3" id="KW-1185">Reference proteome</keyword>
<organism evidence="2 3">
    <name type="scientific">Halolamina litorea</name>
    <dbReference type="NCBI Taxonomy" id="1515593"/>
    <lineage>
        <taxon>Archaea</taxon>
        <taxon>Methanobacteriati</taxon>
        <taxon>Methanobacteriota</taxon>
        <taxon>Stenosarchaea group</taxon>
        <taxon>Halobacteria</taxon>
        <taxon>Halobacteriales</taxon>
        <taxon>Haloferacaceae</taxon>
    </lineage>
</organism>
<feature type="transmembrane region" description="Helical" evidence="1">
    <location>
        <begin position="6"/>
        <end position="21"/>
    </location>
</feature>
<feature type="transmembrane region" description="Helical" evidence="1">
    <location>
        <begin position="57"/>
        <end position="77"/>
    </location>
</feature>
<proteinExistence type="predicted"/>
<dbReference type="AlphaFoldDB" id="A0ABD6BRE4"/>
<reference evidence="2 3" key="1">
    <citation type="journal article" date="2019" name="Int. J. Syst. Evol. Microbiol.">
        <title>The Global Catalogue of Microorganisms (GCM) 10K type strain sequencing project: providing services to taxonomists for standard genome sequencing and annotation.</title>
        <authorList>
            <consortium name="The Broad Institute Genomics Platform"/>
            <consortium name="The Broad Institute Genome Sequencing Center for Infectious Disease"/>
            <person name="Wu L."/>
            <person name="Ma J."/>
        </authorList>
    </citation>
    <scope>NUCLEOTIDE SEQUENCE [LARGE SCALE GENOMIC DNA]</scope>
    <source>
        <strain evidence="2 3">CGMCC 1.12859</strain>
    </source>
</reference>
<protein>
    <submittedName>
        <fullName evidence="2">Uncharacterized protein</fullName>
    </submittedName>
</protein>
<comment type="caution">
    <text evidence="2">The sequence shown here is derived from an EMBL/GenBank/DDBJ whole genome shotgun (WGS) entry which is preliminary data.</text>
</comment>
<dbReference type="EMBL" id="JBHUCZ010000007">
    <property type="protein sequence ID" value="MFD1567657.1"/>
    <property type="molecule type" value="Genomic_DNA"/>
</dbReference>
<name>A0ABD6BRE4_9EURY</name>
<keyword evidence="1" id="KW-0812">Transmembrane</keyword>
<keyword evidence="1" id="KW-0472">Membrane</keyword>
<feature type="transmembrane region" description="Helical" evidence="1">
    <location>
        <begin position="33"/>
        <end position="51"/>
    </location>
</feature>
<dbReference type="Proteomes" id="UP001597139">
    <property type="component" value="Unassembled WGS sequence"/>
</dbReference>
<keyword evidence="1" id="KW-1133">Transmembrane helix</keyword>
<evidence type="ECO:0000313" key="2">
    <source>
        <dbReference type="EMBL" id="MFD1567657.1"/>
    </source>
</evidence>
<gene>
    <name evidence="2" type="ORF">ACFSAU_09140</name>
</gene>
<evidence type="ECO:0000313" key="3">
    <source>
        <dbReference type="Proteomes" id="UP001597139"/>
    </source>
</evidence>
<dbReference type="RefSeq" id="WP_267647382.1">
    <property type="nucleotide sequence ID" value="NZ_JANHGR010000002.1"/>
</dbReference>
<evidence type="ECO:0000256" key="1">
    <source>
        <dbReference type="SAM" id="Phobius"/>
    </source>
</evidence>
<accession>A0ABD6BRE4</accession>